<comment type="caution">
    <text evidence="2">The sequence shown here is derived from an EMBL/GenBank/DDBJ whole genome shotgun (WGS) entry which is preliminary data.</text>
</comment>
<feature type="region of interest" description="Disordered" evidence="1">
    <location>
        <begin position="742"/>
        <end position="955"/>
    </location>
</feature>
<evidence type="ECO:0000256" key="1">
    <source>
        <dbReference type="SAM" id="MobiDB-lite"/>
    </source>
</evidence>
<dbReference type="EMBL" id="JAADJZ010000004">
    <property type="protein sequence ID" value="KAF2875920.1"/>
    <property type="molecule type" value="Genomic_DNA"/>
</dbReference>
<sequence length="981" mass="105260">MPGARNAPARGAHRLNAPKDDRSMRTRSGRVGKSALAKGESLAPKASPNHATNSVLTRKITRTSSNVSTYSSIDVAPLGVYAKYDQHVLIVYGLSREFSNGLKEHEKPARKTRQVTRPDPRTLPPLPYHSDDESESSEDESDVPTPPQITPARRGRGGGRGSRGGRGRARGRGGRSRGRGGSSLTRDASPVRARLSRNAKPMFSLTEVDDDDPANEISPIGAAKDSPEPKEEAPPTEASSDDEEEEGPVETMEGIETTTPAGSPLPPDLGVGHVDDTAPGQPPIPQISLPRASASQTPKLTPNPTPKPTPKPTPRSTPKPTPKPTPTATPKPASTPTPAVVPKRLDPEDDVLLDVDLPGPWLEGQPPPIEAECEDRADYLLQTRFKPMTDVQDLVATLTRFPASQRSTETLYALAQNTQKILKAWQDEFLLLDARTAPHAHPPKKPAHGGRIPTAPPTFEDIKEADLYSYVFDPKKPPGCQDPFTQRVGQGKGNGRELRQRRTRDMLDSAAASEDDDEEEKDGRSNRRQRRVPRHFDGSEKGTGVVTPKRNGWGGARKRGVSKYAQDTSETPEPEGRAAKRARVGASSLLHQRIQEMREQSAVTSSGEEGSNPNSADDQNDPYKKRGRPAGSKNVGKRSDYGVKKGPRKKIAEAPPVPPSAHAPNIPPPLLQSLSDGQNQFSLAPQPAPPSQLSYPPPGMAIQSTETVFQATPQPAGAQDSGTFITPMAAGNADAYMNTAPLSQYSSPYMDDSGGTPTSGSRQKPRVKSEKRSQSMTIWWAERKARQKEIDEKNGVVTPVKPTPSRSNSSSGRKGGRISGGPAPSIEPSESRRSSLGRSEPLQDPHAFSTHSHPAHQPFSTAPPNLIYPSAPQPPPMMLQSSHFAALPSGSISGLPPPNPAPRASKPALAPAPLPSHPPQHYPSPYGPRTVPRPRSSGPPPLAPAPAHISPYPPMGAVHAEMPFKVLVPGPPPAETRRPSR</sequence>
<feature type="region of interest" description="Disordered" evidence="1">
    <location>
        <begin position="1"/>
        <end position="54"/>
    </location>
</feature>
<gene>
    <name evidence="2" type="ORF">BDV95DRAFT_562973</name>
</gene>
<organism evidence="2 3">
    <name type="scientific">Massariosphaeria phaeospora</name>
    <dbReference type="NCBI Taxonomy" id="100035"/>
    <lineage>
        <taxon>Eukaryota</taxon>
        <taxon>Fungi</taxon>
        <taxon>Dikarya</taxon>
        <taxon>Ascomycota</taxon>
        <taxon>Pezizomycotina</taxon>
        <taxon>Dothideomycetes</taxon>
        <taxon>Pleosporomycetidae</taxon>
        <taxon>Pleosporales</taxon>
        <taxon>Pleosporales incertae sedis</taxon>
        <taxon>Massariosphaeria</taxon>
    </lineage>
</organism>
<protein>
    <submittedName>
        <fullName evidence="2">Uncharacterized protein</fullName>
    </submittedName>
</protein>
<feature type="compositionally biased region" description="Polar residues" evidence="1">
    <location>
        <begin position="601"/>
        <end position="617"/>
    </location>
</feature>
<evidence type="ECO:0000313" key="3">
    <source>
        <dbReference type="Proteomes" id="UP000481861"/>
    </source>
</evidence>
<feature type="compositionally biased region" description="Pro residues" evidence="1">
    <location>
        <begin position="910"/>
        <end position="926"/>
    </location>
</feature>
<feature type="compositionally biased region" description="Low complexity" evidence="1">
    <location>
        <begin position="820"/>
        <end position="842"/>
    </location>
</feature>
<feature type="compositionally biased region" description="Basic and acidic residues" evidence="1">
    <location>
        <begin position="494"/>
        <end position="507"/>
    </location>
</feature>
<feature type="compositionally biased region" description="Polar residues" evidence="1">
    <location>
        <begin position="672"/>
        <end position="682"/>
    </location>
</feature>
<feature type="region of interest" description="Disordered" evidence="1">
    <location>
        <begin position="439"/>
        <end position="458"/>
    </location>
</feature>
<feature type="region of interest" description="Disordered" evidence="1">
    <location>
        <begin position="472"/>
        <end position="706"/>
    </location>
</feature>
<feature type="compositionally biased region" description="Basic and acidic residues" evidence="1">
    <location>
        <begin position="781"/>
        <end position="794"/>
    </location>
</feature>
<feature type="compositionally biased region" description="Acidic residues" evidence="1">
    <location>
        <begin position="239"/>
        <end position="248"/>
    </location>
</feature>
<dbReference type="AlphaFoldDB" id="A0A7C8MB36"/>
<feature type="compositionally biased region" description="Basic residues" evidence="1">
    <location>
        <begin position="153"/>
        <end position="178"/>
    </location>
</feature>
<dbReference type="Proteomes" id="UP000481861">
    <property type="component" value="Unassembled WGS sequence"/>
</dbReference>
<keyword evidence="3" id="KW-1185">Reference proteome</keyword>
<accession>A0A7C8MB36</accession>
<dbReference type="OrthoDB" id="4115400at2759"/>
<proteinExistence type="predicted"/>
<feature type="region of interest" description="Disordered" evidence="1">
    <location>
        <begin position="102"/>
        <end position="369"/>
    </location>
</feature>
<feature type="compositionally biased region" description="Acidic residues" evidence="1">
    <location>
        <begin position="132"/>
        <end position="142"/>
    </location>
</feature>
<feature type="compositionally biased region" description="Pro residues" evidence="1">
    <location>
        <begin position="655"/>
        <end position="670"/>
    </location>
</feature>
<feature type="compositionally biased region" description="Pro residues" evidence="1">
    <location>
        <begin position="301"/>
        <end position="335"/>
    </location>
</feature>
<reference evidence="2 3" key="1">
    <citation type="submission" date="2020-01" db="EMBL/GenBank/DDBJ databases">
        <authorList>
            <consortium name="DOE Joint Genome Institute"/>
            <person name="Haridas S."/>
            <person name="Albert R."/>
            <person name="Binder M."/>
            <person name="Bloem J."/>
            <person name="Labutti K."/>
            <person name="Salamov A."/>
            <person name="Andreopoulos B."/>
            <person name="Baker S.E."/>
            <person name="Barry K."/>
            <person name="Bills G."/>
            <person name="Bluhm B.H."/>
            <person name="Cannon C."/>
            <person name="Castanera R."/>
            <person name="Culley D.E."/>
            <person name="Daum C."/>
            <person name="Ezra D."/>
            <person name="Gonzalez J.B."/>
            <person name="Henrissat B."/>
            <person name="Kuo A."/>
            <person name="Liang C."/>
            <person name="Lipzen A."/>
            <person name="Lutzoni F."/>
            <person name="Magnuson J."/>
            <person name="Mondo S."/>
            <person name="Nolan M."/>
            <person name="Ohm R."/>
            <person name="Pangilinan J."/>
            <person name="Park H.-J.H."/>
            <person name="Ramirez L."/>
            <person name="Alfaro M."/>
            <person name="Sun H."/>
            <person name="Tritt A."/>
            <person name="Yoshinaga Y."/>
            <person name="Zwiers L.-H.L."/>
            <person name="Turgeon B.G."/>
            <person name="Goodwin S.B."/>
            <person name="Spatafora J.W."/>
            <person name="Crous P.W."/>
            <person name="Grigoriev I.V."/>
        </authorList>
    </citation>
    <scope>NUCLEOTIDE SEQUENCE [LARGE SCALE GENOMIC DNA]</scope>
    <source>
        <strain evidence="2 3">CBS 611.86</strain>
    </source>
</reference>
<feature type="compositionally biased region" description="Low complexity" evidence="1">
    <location>
        <begin position="927"/>
        <end position="936"/>
    </location>
</feature>
<evidence type="ECO:0000313" key="2">
    <source>
        <dbReference type="EMBL" id="KAF2875920.1"/>
    </source>
</evidence>
<feature type="compositionally biased region" description="Pro residues" evidence="1">
    <location>
        <begin position="686"/>
        <end position="699"/>
    </location>
</feature>
<name>A0A7C8MB36_9PLEO</name>